<evidence type="ECO:0008006" key="3">
    <source>
        <dbReference type="Google" id="ProtNLM"/>
    </source>
</evidence>
<protein>
    <recommendedName>
        <fullName evidence="3">Cobalt-zinc-cadmium resistance protein CzcA</fullName>
    </recommendedName>
</protein>
<proteinExistence type="predicted"/>
<dbReference type="AlphaFoldDB" id="A0A5J4PNK5"/>
<keyword evidence="1" id="KW-0812">Transmembrane</keyword>
<reference evidence="2" key="1">
    <citation type="submission" date="2019-03" db="EMBL/GenBank/DDBJ databases">
        <title>Single cell metagenomics reveals metabolic interactions within the superorganism composed of flagellate Streblomastix strix and complex community of Bacteroidetes bacteria on its surface.</title>
        <authorList>
            <person name="Treitli S.C."/>
            <person name="Kolisko M."/>
            <person name="Husnik F."/>
            <person name="Keeling P."/>
            <person name="Hampl V."/>
        </authorList>
    </citation>
    <scope>NUCLEOTIDE SEQUENCE</scope>
    <source>
        <strain evidence="2">STM</strain>
    </source>
</reference>
<feature type="non-terminal residue" evidence="2">
    <location>
        <position position="1"/>
    </location>
</feature>
<feature type="transmembrane region" description="Helical" evidence="1">
    <location>
        <begin position="6"/>
        <end position="25"/>
    </location>
</feature>
<accession>A0A5J4PNK5</accession>
<gene>
    <name evidence="2" type="ORF">EZS27_038237</name>
</gene>
<organism evidence="2">
    <name type="scientific">termite gut metagenome</name>
    <dbReference type="NCBI Taxonomy" id="433724"/>
    <lineage>
        <taxon>unclassified sequences</taxon>
        <taxon>metagenomes</taxon>
        <taxon>organismal metagenomes</taxon>
    </lineage>
</organism>
<evidence type="ECO:0000313" key="2">
    <source>
        <dbReference type="EMBL" id="KAA6310461.1"/>
    </source>
</evidence>
<evidence type="ECO:0000256" key="1">
    <source>
        <dbReference type="SAM" id="Phobius"/>
    </source>
</evidence>
<keyword evidence="1" id="KW-1133">Transmembrane helix</keyword>
<comment type="caution">
    <text evidence="2">The sequence shown here is derived from an EMBL/GenBank/DDBJ whole genome shotgun (WGS) entry which is preliminary data.</text>
</comment>
<name>A0A5J4PNK5_9ZZZZ</name>
<keyword evidence="1" id="KW-0472">Membrane</keyword>
<sequence length="31" mass="3656">IIFFGTLISMVLIVTVLPVVYWLIYKKQDEI</sequence>
<dbReference type="EMBL" id="SNRY01007418">
    <property type="protein sequence ID" value="KAA6310461.1"/>
    <property type="molecule type" value="Genomic_DNA"/>
</dbReference>